<dbReference type="Proteomes" id="UP000008370">
    <property type="component" value="Unassembled WGS sequence"/>
</dbReference>
<evidence type="ECO:0000313" key="6">
    <source>
        <dbReference type="EMBL" id="EKM56199.1"/>
    </source>
</evidence>
<evidence type="ECO:0000313" key="7">
    <source>
        <dbReference type="Proteomes" id="UP000008370"/>
    </source>
</evidence>
<evidence type="ECO:0000256" key="1">
    <source>
        <dbReference type="ARBA" id="ARBA00022723"/>
    </source>
</evidence>
<evidence type="ECO:0000256" key="3">
    <source>
        <dbReference type="ARBA" id="ARBA00022833"/>
    </source>
</evidence>
<dbReference type="HOGENOM" id="CLU_1170987_0_0_1"/>
<dbReference type="GO" id="GO:0008270">
    <property type="term" value="F:zinc ion binding"/>
    <property type="evidence" value="ECO:0007669"/>
    <property type="project" value="UniProtKB-KW"/>
</dbReference>
<accession>K5WB29</accession>
<name>K5WB29_PHACS</name>
<protein>
    <recommendedName>
        <fullName evidence="5">MYND-type domain-containing protein</fullName>
    </recommendedName>
</protein>
<keyword evidence="7" id="KW-1185">Reference proteome</keyword>
<keyword evidence="3" id="KW-0862">Zinc</keyword>
<feature type="domain" description="MYND-type" evidence="5">
    <location>
        <begin position="123"/>
        <end position="176"/>
    </location>
</feature>
<dbReference type="InterPro" id="IPR002893">
    <property type="entry name" value="Znf_MYND"/>
</dbReference>
<dbReference type="AlphaFoldDB" id="K5WB29"/>
<dbReference type="PROSITE" id="PS50865">
    <property type="entry name" value="ZF_MYND_2"/>
    <property type="match status" value="1"/>
</dbReference>
<keyword evidence="1" id="KW-0479">Metal-binding</keyword>
<dbReference type="KEGG" id="pco:PHACADRAFT_184876"/>
<evidence type="ECO:0000256" key="4">
    <source>
        <dbReference type="PROSITE-ProRule" id="PRU00134"/>
    </source>
</evidence>
<keyword evidence="2 4" id="KW-0863">Zinc-finger</keyword>
<reference evidence="6 7" key="1">
    <citation type="journal article" date="2012" name="BMC Genomics">
        <title>Comparative genomics of the white-rot fungi, Phanerochaete carnosa and P. chrysosporium, to elucidate the genetic basis of the distinct wood types they colonize.</title>
        <authorList>
            <person name="Suzuki H."/>
            <person name="MacDonald J."/>
            <person name="Syed K."/>
            <person name="Salamov A."/>
            <person name="Hori C."/>
            <person name="Aerts A."/>
            <person name="Henrissat B."/>
            <person name="Wiebenga A."/>
            <person name="vanKuyk P.A."/>
            <person name="Barry K."/>
            <person name="Lindquist E."/>
            <person name="LaButti K."/>
            <person name="Lapidus A."/>
            <person name="Lucas S."/>
            <person name="Coutinho P."/>
            <person name="Gong Y."/>
            <person name="Samejima M."/>
            <person name="Mahadevan R."/>
            <person name="Abou-Zaid M."/>
            <person name="de Vries R.P."/>
            <person name="Igarashi K."/>
            <person name="Yadav J.S."/>
            <person name="Grigoriev I.V."/>
            <person name="Master E.R."/>
        </authorList>
    </citation>
    <scope>NUCLEOTIDE SEQUENCE [LARGE SCALE GENOMIC DNA]</scope>
    <source>
        <strain evidence="6 7">HHB-10118-sp</strain>
    </source>
</reference>
<dbReference type="GeneID" id="18910237"/>
<evidence type="ECO:0000259" key="5">
    <source>
        <dbReference type="PROSITE" id="PS50865"/>
    </source>
</evidence>
<proteinExistence type="predicted"/>
<organism evidence="6 7">
    <name type="scientific">Phanerochaete carnosa (strain HHB-10118-sp)</name>
    <name type="common">White-rot fungus</name>
    <name type="synonym">Peniophora carnosa</name>
    <dbReference type="NCBI Taxonomy" id="650164"/>
    <lineage>
        <taxon>Eukaryota</taxon>
        <taxon>Fungi</taxon>
        <taxon>Dikarya</taxon>
        <taxon>Basidiomycota</taxon>
        <taxon>Agaricomycotina</taxon>
        <taxon>Agaricomycetes</taxon>
        <taxon>Polyporales</taxon>
        <taxon>Phanerochaetaceae</taxon>
        <taxon>Phanerochaete</taxon>
    </lineage>
</organism>
<evidence type="ECO:0000256" key="2">
    <source>
        <dbReference type="ARBA" id="ARBA00022771"/>
    </source>
</evidence>
<dbReference type="InParanoid" id="K5WB29"/>
<gene>
    <name evidence="6" type="ORF">PHACADRAFT_184876</name>
</gene>
<dbReference type="RefSeq" id="XP_007396491.1">
    <property type="nucleotide sequence ID" value="XM_007396429.1"/>
</dbReference>
<dbReference type="OrthoDB" id="2797156at2759"/>
<dbReference type="Gene3D" id="6.10.140.2220">
    <property type="match status" value="1"/>
</dbReference>
<dbReference type="EMBL" id="JH930472">
    <property type="protein sequence ID" value="EKM56199.1"/>
    <property type="molecule type" value="Genomic_DNA"/>
</dbReference>
<sequence>MSRGGEEYSRMLKCLLHSNLDAPPTKPLEIPHTVIDRIHTPTEDQLAHPRCSTVSRALRLSRKYFLLLVIWDIMLTFYGMREARRTVRTARPLIIPTEGVSESALREVMREHNELRKLIPNACSYCGLSEDRMPAGRKLRARSKCRQLNRRVFHCSKECQTKDWKFGTLRPHKLVCGKPLTVDTISEASPTEAAKTASWILDPDPSFTRSPALLHQISLLSDHPRADYVVGAIYHLV</sequence>